<evidence type="ECO:0000313" key="7">
    <source>
        <dbReference type="Proteomes" id="UP000036338"/>
    </source>
</evidence>
<evidence type="ECO:0000256" key="1">
    <source>
        <dbReference type="ARBA" id="ARBA00009437"/>
    </source>
</evidence>
<dbReference type="GO" id="GO:0003677">
    <property type="term" value="F:DNA binding"/>
    <property type="evidence" value="ECO:0007669"/>
    <property type="project" value="UniProtKB-KW"/>
</dbReference>
<dbReference type="PATRIC" id="fig|292.27.peg.121"/>
<dbReference type="AlphaFoldDB" id="A0A0J5X3Y3"/>
<evidence type="ECO:0000256" key="2">
    <source>
        <dbReference type="ARBA" id="ARBA00023015"/>
    </source>
</evidence>
<organism evidence="6 7">
    <name type="scientific">Burkholderia cepacia</name>
    <name type="common">Pseudomonas cepacia</name>
    <dbReference type="NCBI Taxonomy" id="292"/>
    <lineage>
        <taxon>Bacteria</taxon>
        <taxon>Pseudomonadati</taxon>
        <taxon>Pseudomonadota</taxon>
        <taxon>Betaproteobacteria</taxon>
        <taxon>Burkholderiales</taxon>
        <taxon>Burkholderiaceae</taxon>
        <taxon>Burkholderia</taxon>
        <taxon>Burkholderia cepacia complex</taxon>
    </lineage>
</organism>
<dbReference type="Gene3D" id="3.40.190.10">
    <property type="entry name" value="Periplasmic binding protein-like II"/>
    <property type="match status" value="2"/>
</dbReference>
<dbReference type="Proteomes" id="UP000036338">
    <property type="component" value="Unassembled WGS sequence"/>
</dbReference>
<evidence type="ECO:0000313" key="6">
    <source>
        <dbReference type="EMBL" id="KML61794.1"/>
    </source>
</evidence>
<evidence type="ECO:0000256" key="4">
    <source>
        <dbReference type="ARBA" id="ARBA00023163"/>
    </source>
</evidence>
<reference evidence="6 7" key="1">
    <citation type="submission" date="2015-05" db="EMBL/GenBank/DDBJ databases">
        <title>Draft genome of Burkholderia cepacia LK29.</title>
        <authorList>
            <person name="Chan X.Y."/>
        </authorList>
    </citation>
    <scope>NUCLEOTIDE SEQUENCE [LARGE SCALE GENOMIC DNA]</scope>
    <source>
        <strain evidence="6 7">LK29</strain>
    </source>
</reference>
<dbReference type="PANTHER" id="PTHR30579:SF7">
    <property type="entry name" value="HTH-TYPE TRANSCRIPTIONAL REGULATOR LRHA-RELATED"/>
    <property type="match status" value="1"/>
</dbReference>
<keyword evidence="4" id="KW-0804">Transcription</keyword>
<proteinExistence type="inferred from homology"/>
<dbReference type="RefSeq" id="WP_048243439.1">
    <property type="nucleotide sequence ID" value="NZ_CP177245.1"/>
</dbReference>
<comment type="caution">
    <text evidence="6">The sequence shown here is derived from an EMBL/GenBank/DDBJ whole genome shotgun (WGS) entry which is preliminary data.</text>
</comment>
<evidence type="ECO:0000256" key="3">
    <source>
        <dbReference type="ARBA" id="ARBA00023125"/>
    </source>
</evidence>
<keyword evidence="3" id="KW-0238">DNA-binding</keyword>
<feature type="domain" description="HTH lysR-type" evidence="5">
    <location>
        <begin position="5"/>
        <end position="62"/>
    </location>
</feature>
<evidence type="ECO:0000259" key="5">
    <source>
        <dbReference type="PROSITE" id="PS50931"/>
    </source>
</evidence>
<dbReference type="InterPro" id="IPR005119">
    <property type="entry name" value="LysR_subst-bd"/>
</dbReference>
<name>A0A0J5X3Y3_BURCE</name>
<dbReference type="PROSITE" id="PS50931">
    <property type="entry name" value="HTH_LYSR"/>
    <property type="match status" value="1"/>
</dbReference>
<keyword evidence="2" id="KW-0805">Transcription regulation</keyword>
<dbReference type="EMBL" id="LDWR01000010">
    <property type="protein sequence ID" value="KML61794.1"/>
    <property type="molecule type" value="Genomic_DNA"/>
</dbReference>
<dbReference type="SUPFAM" id="SSF53850">
    <property type="entry name" value="Periplasmic binding protein-like II"/>
    <property type="match status" value="1"/>
</dbReference>
<dbReference type="PANTHER" id="PTHR30579">
    <property type="entry name" value="TRANSCRIPTIONAL REGULATOR"/>
    <property type="match status" value="1"/>
</dbReference>
<dbReference type="Gene3D" id="1.10.10.10">
    <property type="entry name" value="Winged helix-like DNA-binding domain superfamily/Winged helix DNA-binding domain"/>
    <property type="match status" value="1"/>
</dbReference>
<dbReference type="InterPro" id="IPR000847">
    <property type="entry name" value="LysR_HTH_N"/>
</dbReference>
<dbReference type="InterPro" id="IPR050176">
    <property type="entry name" value="LTTR"/>
</dbReference>
<gene>
    <name evidence="6" type="ORF">VL15_04685</name>
</gene>
<dbReference type="GO" id="GO:0003700">
    <property type="term" value="F:DNA-binding transcription factor activity"/>
    <property type="evidence" value="ECO:0007669"/>
    <property type="project" value="InterPro"/>
</dbReference>
<dbReference type="Pfam" id="PF03466">
    <property type="entry name" value="LysR_substrate"/>
    <property type="match status" value="1"/>
</dbReference>
<dbReference type="InterPro" id="IPR036388">
    <property type="entry name" value="WH-like_DNA-bd_sf"/>
</dbReference>
<sequence length="284" mass="31415">MPRTLDVDLLRTFHAVAKLGRFKDAAVYVNRSPSSVTAQIQKLEEMVAQRLFTRNNQSVELTQYGHKLLGDTTEFLLSHDRLVESLSPQMLTGKLRLGIPDSYAAHFMAEFLPRFAADRPLLELTVEARSSEELQLLFARGQLDITIAVVPKALPHGELLSKTHPVWVAARTFKFNPDAPLPIAVQLQGCPYRDTALNALKKERIAHRMLLESASSPAVEACIANGLAVGLIEHDRVSGNLTSHVAGIVLPDLPPHLIYILTDDGNRAALHLRDVLKSTFRIGQ</sequence>
<comment type="similarity">
    <text evidence="1">Belongs to the LysR transcriptional regulatory family.</text>
</comment>
<dbReference type="SUPFAM" id="SSF46785">
    <property type="entry name" value="Winged helix' DNA-binding domain"/>
    <property type="match status" value="1"/>
</dbReference>
<dbReference type="InterPro" id="IPR036390">
    <property type="entry name" value="WH_DNA-bd_sf"/>
</dbReference>
<accession>A0A0J5X3Y3</accession>
<dbReference type="Pfam" id="PF00126">
    <property type="entry name" value="HTH_1"/>
    <property type="match status" value="1"/>
</dbReference>
<protein>
    <submittedName>
        <fullName evidence="6">LysR family transcriptional regulator</fullName>
    </submittedName>
</protein>